<dbReference type="Proteomes" id="UP000071859">
    <property type="component" value="Unassembled WGS sequence"/>
</dbReference>
<name>A0A158AR51_9BURK</name>
<evidence type="ECO:0000313" key="1">
    <source>
        <dbReference type="EMBL" id="SAK60282.1"/>
    </source>
</evidence>
<accession>A0A158AR51</accession>
<dbReference type="RefSeq" id="WP_062604271.1">
    <property type="nucleotide sequence ID" value="NZ_FCOX02000007.1"/>
</dbReference>
<dbReference type="EMBL" id="FCOX02000007">
    <property type="protein sequence ID" value="SAK60282.1"/>
    <property type="molecule type" value="Genomic_DNA"/>
</dbReference>
<dbReference type="OrthoDB" id="9008595at2"/>
<gene>
    <name evidence="1" type="ORF">AWB78_01888</name>
</gene>
<evidence type="ECO:0000313" key="2">
    <source>
        <dbReference type="Proteomes" id="UP000071859"/>
    </source>
</evidence>
<proteinExistence type="predicted"/>
<comment type="caution">
    <text evidence="1">The sequence shown here is derived from an EMBL/GenBank/DDBJ whole genome shotgun (WGS) entry which is preliminary data.</text>
</comment>
<reference evidence="1" key="1">
    <citation type="submission" date="2016-01" db="EMBL/GenBank/DDBJ databases">
        <authorList>
            <person name="Peeters C."/>
        </authorList>
    </citation>
    <scope>NUCLEOTIDE SEQUENCE</scope>
    <source>
        <strain evidence="1">LMG 29321</strain>
    </source>
</reference>
<keyword evidence="2" id="KW-1185">Reference proteome</keyword>
<dbReference type="AlphaFoldDB" id="A0A158AR51"/>
<organism evidence="1 2">
    <name type="scientific">Caballeronia calidae</name>
    <dbReference type="NCBI Taxonomy" id="1777139"/>
    <lineage>
        <taxon>Bacteria</taxon>
        <taxon>Pseudomonadati</taxon>
        <taxon>Pseudomonadota</taxon>
        <taxon>Betaproteobacteria</taxon>
        <taxon>Burkholderiales</taxon>
        <taxon>Burkholderiaceae</taxon>
        <taxon>Caballeronia</taxon>
    </lineage>
</organism>
<sequence>MKSRFTAVPLRPVELADPHLAHLYMECVDAEARLCGASRLAAVAVFEAREETLTNLWARLDALDPKLCRELKHAVSDWHDIAVKLRGGE</sequence>
<protein>
    <submittedName>
        <fullName evidence="1">Uncharacterized protein</fullName>
    </submittedName>
</protein>